<dbReference type="Proteomes" id="UP000254956">
    <property type="component" value="Unassembled WGS sequence"/>
</dbReference>
<keyword evidence="1" id="KW-1133">Transmembrane helix</keyword>
<reference evidence="2 3" key="1">
    <citation type="submission" date="2018-06" db="EMBL/GenBank/DDBJ databases">
        <authorList>
            <consortium name="Pathogen Informatics"/>
            <person name="Doyle S."/>
        </authorList>
    </citation>
    <scope>NUCLEOTIDE SEQUENCE [LARGE SCALE GENOMIC DNA]</scope>
    <source>
        <strain evidence="2 3">NCTC12413</strain>
    </source>
</reference>
<keyword evidence="1" id="KW-0472">Membrane</keyword>
<gene>
    <name evidence="2" type="ORF">NCTC12413_01260</name>
</gene>
<dbReference type="AlphaFoldDB" id="A0A380CD89"/>
<organism evidence="2 3">
    <name type="scientific">Staphylococcus arlettae</name>
    <dbReference type="NCBI Taxonomy" id="29378"/>
    <lineage>
        <taxon>Bacteria</taxon>
        <taxon>Bacillati</taxon>
        <taxon>Bacillota</taxon>
        <taxon>Bacilli</taxon>
        <taxon>Bacillales</taxon>
        <taxon>Staphylococcaceae</taxon>
        <taxon>Staphylococcus</taxon>
    </lineage>
</organism>
<protein>
    <submittedName>
        <fullName evidence="2">Uncharacterized protein</fullName>
    </submittedName>
</protein>
<sequence>MYESKKERGILSVLPTLFFVFVTQLIILSFSYVCFYTRDTLRID</sequence>
<feature type="transmembrane region" description="Helical" evidence="1">
    <location>
        <begin position="12"/>
        <end position="35"/>
    </location>
</feature>
<keyword evidence="1" id="KW-0812">Transmembrane</keyword>
<evidence type="ECO:0000256" key="1">
    <source>
        <dbReference type="SAM" id="Phobius"/>
    </source>
</evidence>
<evidence type="ECO:0000313" key="2">
    <source>
        <dbReference type="EMBL" id="SUJ18298.1"/>
    </source>
</evidence>
<accession>A0A380CD89</accession>
<name>A0A380CD89_9STAP</name>
<evidence type="ECO:0000313" key="3">
    <source>
        <dbReference type="Proteomes" id="UP000254956"/>
    </source>
</evidence>
<dbReference type="EMBL" id="UGZE01000001">
    <property type="protein sequence ID" value="SUJ18298.1"/>
    <property type="molecule type" value="Genomic_DNA"/>
</dbReference>
<proteinExistence type="predicted"/>